<organism evidence="1 2">
    <name type="scientific">Acanthoscelides obtectus</name>
    <name type="common">Bean weevil</name>
    <name type="synonym">Bruchus obtectus</name>
    <dbReference type="NCBI Taxonomy" id="200917"/>
    <lineage>
        <taxon>Eukaryota</taxon>
        <taxon>Metazoa</taxon>
        <taxon>Ecdysozoa</taxon>
        <taxon>Arthropoda</taxon>
        <taxon>Hexapoda</taxon>
        <taxon>Insecta</taxon>
        <taxon>Pterygota</taxon>
        <taxon>Neoptera</taxon>
        <taxon>Endopterygota</taxon>
        <taxon>Coleoptera</taxon>
        <taxon>Polyphaga</taxon>
        <taxon>Cucujiformia</taxon>
        <taxon>Chrysomeloidea</taxon>
        <taxon>Chrysomelidae</taxon>
        <taxon>Bruchinae</taxon>
        <taxon>Bruchini</taxon>
        <taxon>Acanthoscelides</taxon>
    </lineage>
</organism>
<proteinExistence type="predicted"/>
<comment type="caution">
    <text evidence="1">The sequence shown here is derived from an EMBL/GenBank/DDBJ whole genome shotgun (WGS) entry which is preliminary data.</text>
</comment>
<gene>
    <name evidence="1" type="ORF">ACAOBT_LOCUS2890</name>
</gene>
<name>A0A9P0JS19_ACAOB</name>
<sequence>MLRKNIPLTLPQMKHILGERTFLFDNARALPVTEVAVDCALLRANLVAVGYPVKMLHGKAVWLSLDIQLCLTAPRHW</sequence>
<keyword evidence="2" id="KW-1185">Reference proteome</keyword>
<dbReference type="EMBL" id="CAKOFQ010006679">
    <property type="protein sequence ID" value="CAH1958865.1"/>
    <property type="molecule type" value="Genomic_DNA"/>
</dbReference>
<protein>
    <submittedName>
        <fullName evidence="1">Uncharacterized protein</fullName>
    </submittedName>
</protein>
<evidence type="ECO:0000313" key="1">
    <source>
        <dbReference type="EMBL" id="CAH1958865.1"/>
    </source>
</evidence>
<dbReference type="Proteomes" id="UP001152888">
    <property type="component" value="Unassembled WGS sequence"/>
</dbReference>
<accession>A0A9P0JS19</accession>
<evidence type="ECO:0000313" key="2">
    <source>
        <dbReference type="Proteomes" id="UP001152888"/>
    </source>
</evidence>
<reference evidence="1" key="1">
    <citation type="submission" date="2022-03" db="EMBL/GenBank/DDBJ databases">
        <authorList>
            <person name="Sayadi A."/>
        </authorList>
    </citation>
    <scope>NUCLEOTIDE SEQUENCE</scope>
</reference>
<dbReference type="AlphaFoldDB" id="A0A9P0JS19"/>